<evidence type="ECO:0000313" key="15">
    <source>
        <dbReference type="Proteomes" id="UP000033115"/>
    </source>
</evidence>
<dbReference type="InterPro" id="IPR036890">
    <property type="entry name" value="HATPase_C_sf"/>
</dbReference>
<comment type="catalytic activity">
    <reaction evidence="1">
        <text>ATP + protein L-histidine = ADP + protein N-phospho-L-histidine.</text>
        <dbReference type="EC" id="2.7.13.3"/>
    </reaction>
</comment>
<dbReference type="SUPFAM" id="SSF55874">
    <property type="entry name" value="ATPase domain of HSP90 chaperone/DNA topoisomerase II/histidine kinase"/>
    <property type="match status" value="1"/>
</dbReference>
<organism evidence="14 15">
    <name type="scientific">Clostridium scatologenes</name>
    <dbReference type="NCBI Taxonomy" id="1548"/>
    <lineage>
        <taxon>Bacteria</taxon>
        <taxon>Bacillati</taxon>
        <taxon>Bacillota</taxon>
        <taxon>Clostridia</taxon>
        <taxon>Eubacteriales</taxon>
        <taxon>Clostridiaceae</taxon>
        <taxon>Clostridium</taxon>
    </lineage>
</organism>
<feature type="coiled-coil region" evidence="11">
    <location>
        <begin position="96"/>
        <end position="123"/>
    </location>
</feature>
<comment type="subcellular location">
    <subcellularLocation>
        <location evidence="2">Cell membrane</location>
        <topology evidence="2">Multi-pass membrane protein</topology>
    </subcellularLocation>
</comment>
<evidence type="ECO:0000256" key="8">
    <source>
        <dbReference type="ARBA" id="ARBA00022989"/>
    </source>
</evidence>
<dbReference type="KEGG" id="csq:CSCA_2216"/>
<keyword evidence="10 12" id="KW-0472">Membrane</keyword>
<dbReference type="RefSeq" id="WP_029163086.1">
    <property type="nucleotide sequence ID" value="NZ_CP009933.1"/>
</dbReference>
<reference evidence="14 15" key="1">
    <citation type="journal article" date="2015" name="J. Biotechnol.">
        <title>Complete genome sequence of a malodorant-producing acetogen, Clostridium scatologenes ATCC 25775(T).</title>
        <authorList>
            <person name="Zhu Z."/>
            <person name="Guo T."/>
            <person name="Zheng H."/>
            <person name="Song T."/>
            <person name="Ouyang P."/>
            <person name="Xie J."/>
        </authorList>
    </citation>
    <scope>NUCLEOTIDE SEQUENCE [LARGE SCALE GENOMIC DNA]</scope>
    <source>
        <strain evidence="14 15">ATCC 25775</strain>
    </source>
</reference>
<evidence type="ECO:0000256" key="2">
    <source>
        <dbReference type="ARBA" id="ARBA00004651"/>
    </source>
</evidence>
<dbReference type="Pfam" id="PF02518">
    <property type="entry name" value="HATPase_c"/>
    <property type="match status" value="1"/>
</dbReference>
<dbReference type="PANTHER" id="PTHR45453">
    <property type="entry name" value="PHOSPHATE REGULON SENSOR PROTEIN PHOR"/>
    <property type="match status" value="1"/>
</dbReference>
<dbReference type="EC" id="2.7.13.3" evidence="3"/>
<dbReference type="InterPro" id="IPR003594">
    <property type="entry name" value="HATPase_dom"/>
</dbReference>
<dbReference type="GO" id="GO:0005886">
    <property type="term" value="C:plasma membrane"/>
    <property type="evidence" value="ECO:0007669"/>
    <property type="project" value="UniProtKB-SubCell"/>
</dbReference>
<accession>A0A0E3GQX7</accession>
<evidence type="ECO:0000256" key="5">
    <source>
        <dbReference type="ARBA" id="ARBA00022679"/>
    </source>
</evidence>
<dbReference type="PROSITE" id="PS50109">
    <property type="entry name" value="HIS_KIN"/>
    <property type="match status" value="1"/>
</dbReference>
<dbReference type="GO" id="GO:0004721">
    <property type="term" value="F:phosphoprotein phosphatase activity"/>
    <property type="evidence" value="ECO:0007669"/>
    <property type="project" value="TreeGrafter"/>
</dbReference>
<dbReference type="STRING" id="1548.CSCA_2216"/>
<proteinExistence type="predicted"/>
<feature type="transmembrane region" description="Helical" evidence="12">
    <location>
        <begin position="41"/>
        <end position="58"/>
    </location>
</feature>
<dbReference type="GO" id="GO:0000155">
    <property type="term" value="F:phosphorelay sensor kinase activity"/>
    <property type="evidence" value="ECO:0007669"/>
    <property type="project" value="TreeGrafter"/>
</dbReference>
<evidence type="ECO:0000256" key="10">
    <source>
        <dbReference type="ARBA" id="ARBA00023136"/>
    </source>
</evidence>
<dbReference type="InterPro" id="IPR005467">
    <property type="entry name" value="His_kinase_dom"/>
</dbReference>
<sequence length="342" mass="39732">MSLKVYLKKSIWAIIHFIIIITIVNLVLIGTTEFSKLKYDIIYMNILVFSVSIFFLIFRYRKWKESYKDFYEGLMQEKNIDLLIPKVDDFEAKIVKAAINLKNKELCENENKLKEEIDELNEYITKWVHEIKIPISVCELISDKLEDIFDTNNDVPESLRGELARIKFLVEQVLYAGRASSYSQDLLINEVNIKQVVNEAVKKNAFFFISKKIDLRLNKLQFNVLTDKKWLSYILEQVLNNACKYVGENGIVEIYCEEDEKATRLCVRDNGIGILPKDISRVFDKGFTGSNGRKSGKSTGMGLYFSKKMAEKLNHDIKAVSQAGNYTEFIITFYKLSDYFKV</sequence>
<dbReference type="AlphaFoldDB" id="A0A0E3GQX7"/>
<dbReference type="PANTHER" id="PTHR45453:SF2">
    <property type="entry name" value="HISTIDINE KINASE"/>
    <property type="match status" value="1"/>
</dbReference>
<dbReference type="Proteomes" id="UP000033115">
    <property type="component" value="Chromosome"/>
</dbReference>
<evidence type="ECO:0000256" key="4">
    <source>
        <dbReference type="ARBA" id="ARBA00022475"/>
    </source>
</evidence>
<feature type="domain" description="Histidine kinase" evidence="13">
    <location>
        <begin position="126"/>
        <end position="337"/>
    </location>
</feature>
<evidence type="ECO:0000256" key="1">
    <source>
        <dbReference type="ARBA" id="ARBA00000085"/>
    </source>
</evidence>
<dbReference type="InterPro" id="IPR050351">
    <property type="entry name" value="BphY/WalK/GraS-like"/>
</dbReference>
<dbReference type="SMART" id="SM00387">
    <property type="entry name" value="HATPase_c"/>
    <property type="match status" value="1"/>
</dbReference>
<keyword evidence="11" id="KW-0175">Coiled coil</keyword>
<keyword evidence="8 12" id="KW-1133">Transmembrane helix</keyword>
<protein>
    <recommendedName>
        <fullName evidence="3">histidine kinase</fullName>
        <ecNumber evidence="3">2.7.13.3</ecNumber>
    </recommendedName>
</protein>
<feature type="transmembrane region" description="Helical" evidence="12">
    <location>
        <begin position="12"/>
        <end position="29"/>
    </location>
</feature>
<keyword evidence="6 12" id="KW-0812">Transmembrane</keyword>
<gene>
    <name evidence="14" type="ORF">CSCA_2216</name>
</gene>
<dbReference type="Gene3D" id="3.30.565.10">
    <property type="entry name" value="Histidine kinase-like ATPase, C-terminal domain"/>
    <property type="match status" value="1"/>
</dbReference>
<evidence type="ECO:0000256" key="7">
    <source>
        <dbReference type="ARBA" id="ARBA00022777"/>
    </source>
</evidence>
<keyword evidence="7 14" id="KW-0418">Kinase</keyword>
<evidence type="ECO:0000256" key="9">
    <source>
        <dbReference type="ARBA" id="ARBA00023012"/>
    </source>
</evidence>
<keyword evidence="9" id="KW-0902">Two-component regulatory system</keyword>
<evidence type="ECO:0000256" key="11">
    <source>
        <dbReference type="SAM" id="Coils"/>
    </source>
</evidence>
<evidence type="ECO:0000256" key="12">
    <source>
        <dbReference type="SAM" id="Phobius"/>
    </source>
</evidence>
<dbReference type="EMBL" id="CP009933">
    <property type="protein sequence ID" value="AKA69341.1"/>
    <property type="molecule type" value="Genomic_DNA"/>
</dbReference>
<dbReference type="GO" id="GO:0016036">
    <property type="term" value="P:cellular response to phosphate starvation"/>
    <property type="evidence" value="ECO:0007669"/>
    <property type="project" value="TreeGrafter"/>
</dbReference>
<evidence type="ECO:0000256" key="6">
    <source>
        <dbReference type="ARBA" id="ARBA00022692"/>
    </source>
</evidence>
<evidence type="ECO:0000313" key="14">
    <source>
        <dbReference type="EMBL" id="AKA69341.1"/>
    </source>
</evidence>
<evidence type="ECO:0000259" key="13">
    <source>
        <dbReference type="PROSITE" id="PS50109"/>
    </source>
</evidence>
<name>A0A0E3GQX7_CLOSL</name>
<keyword evidence="15" id="KW-1185">Reference proteome</keyword>
<keyword evidence="5" id="KW-0808">Transferase</keyword>
<keyword evidence="4" id="KW-1003">Cell membrane</keyword>
<evidence type="ECO:0000256" key="3">
    <source>
        <dbReference type="ARBA" id="ARBA00012438"/>
    </source>
</evidence>
<dbReference type="HOGENOM" id="CLU_000445_13_1_9"/>